<dbReference type="Gene3D" id="3.30.70.100">
    <property type="match status" value="1"/>
</dbReference>
<dbReference type="InterPro" id="IPR007138">
    <property type="entry name" value="ABM_dom"/>
</dbReference>
<dbReference type="PANTHER" id="PTHR33336:SF15">
    <property type="entry name" value="ABM DOMAIN-CONTAINING PROTEIN"/>
    <property type="match status" value="1"/>
</dbReference>
<evidence type="ECO:0000259" key="1">
    <source>
        <dbReference type="PROSITE" id="PS51725"/>
    </source>
</evidence>
<dbReference type="SUPFAM" id="SSF54909">
    <property type="entry name" value="Dimeric alpha+beta barrel"/>
    <property type="match status" value="1"/>
</dbReference>
<name>A0A0F7SMF1_PHARH</name>
<organism evidence="2">
    <name type="scientific">Phaffia rhodozyma</name>
    <name type="common">Yeast</name>
    <name type="synonym">Xanthophyllomyces dendrorhous</name>
    <dbReference type="NCBI Taxonomy" id="264483"/>
    <lineage>
        <taxon>Eukaryota</taxon>
        <taxon>Fungi</taxon>
        <taxon>Dikarya</taxon>
        <taxon>Basidiomycota</taxon>
        <taxon>Agaricomycotina</taxon>
        <taxon>Tremellomycetes</taxon>
        <taxon>Cystofilobasidiales</taxon>
        <taxon>Mrakiaceae</taxon>
        <taxon>Phaffia</taxon>
    </lineage>
</organism>
<evidence type="ECO:0000313" key="2">
    <source>
        <dbReference type="EMBL" id="CDZ98142.1"/>
    </source>
</evidence>
<dbReference type="PANTHER" id="PTHR33336">
    <property type="entry name" value="QUINOL MONOOXYGENASE YGIN-RELATED"/>
    <property type="match status" value="1"/>
</dbReference>
<dbReference type="AlphaFoldDB" id="A0A0F7SMF1"/>
<feature type="domain" description="ABM" evidence="1">
    <location>
        <begin position="16"/>
        <end position="105"/>
    </location>
</feature>
<dbReference type="InterPro" id="IPR011008">
    <property type="entry name" value="Dimeric_a/b-barrel"/>
</dbReference>
<dbReference type="GO" id="GO:0003824">
    <property type="term" value="F:catalytic activity"/>
    <property type="evidence" value="ECO:0007669"/>
    <property type="project" value="TreeGrafter"/>
</dbReference>
<dbReference type="Pfam" id="PF03992">
    <property type="entry name" value="ABM"/>
    <property type="match status" value="1"/>
</dbReference>
<protein>
    <submittedName>
        <fullName evidence="2">Dimeric alpha-beta barrel</fullName>
    </submittedName>
</protein>
<proteinExistence type="predicted"/>
<accession>A0A0F7SMF1</accession>
<sequence length="112" mass="12329">MSLPAVPDNVRPDAPLIVFAKIIAKPGKADELGQAINICVEKSNKEPGTLIYTILRQLDQPDTFLAYEKYENLAAFKEHGKGEALKELVSKNLAAGLELNYTQDIQGFKSKI</sequence>
<dbReference type="PROSITE" id="PS51725">
    <property type="entry name" value="ABM"/>
    <property type="match status" value="1"/>
</dbReference>
<dbReference type="EMBL" id="LN483326">
    <property type="protein sequence ID" value="CDZ98142.1"/>
    <property type="molecule type" value="Genomic_DNA"/>
</dbReference>
<dbReference type="InterPro" id="IPR050744">
    <property type="entry name" value="AI-2_Isomerase_LsrG"/>
</dbReference>
<reference evidence="2" key="1">
    <citation type="submission" date="2014-08" db="EMBL/GenBank/DDBJ databases">
        <authorList>
            <person name="Sharma Rahul"/>
            <person name="Thines Marco"/>
        </authorList>
    </citation>
    <scope>NUCLEOTIDE SEQUENCE</scope>
</reference>